<feature type="non-terminal residue" evidence="2">
    <location>
        <position position="277"/>
    </location>
</feature>
<dbReference type="EMBL" id="MCGR01000038">
    <property type="protein sequence ID" value="ORY75385.1"/>
    <property type="molecule type" value="Genomic_DNA"/>
</dbReference>
<sequence length="277" mass="30750">MASDGEKTYSQSFNAEDADLVLISSDSVPFAVHRKGLGGGSEVFKSMFETCGAPSAGQRPQIDLTESSAVLEKLLPYVYPGIVPPLVLDFPDSWNLLVVADKYEIDRALEAIAAAFALRMASESPPEPEHDYQAFVFASHHQMDLKTTAAKRLIDEDPSEEDVLSWTAPIEPLFPAQEPSMLLRLLRMRRNRAHAVRDRLGLEYSERIERLSGGDKTAQHVARVWHMWEDSRKCHSLSTLRSFADQSKVHLSVAAAAAPGEAGPLYEGRRLLHKLVQ</sequence>
<protein>
    <recommendedName>
        <fullName evidence="1">BTB domain-containing protein</fullName>
    </recommendedName>
</protein>
<gene>
    <name evidence="2" type="ORF">BCR35DRAFT_353678</name>
</gene>
<keyword evidence="3" id="KW-1185">Reference proteome</keyword>
<dbReference type="InParanoid" id="A0A1Y2EX39"/>
<dbReference type="Proteomes" id="UP000193467">
    <property type="component" value="Unassembled WGS sequence"/>
</dbReference>
<organism evidence="2 3">
    <name type="scientific">Leucosporidium creatinivorum</name>
    <dbReference type="NCBI Taxonomy" id="106004"/>
    <lineage>
        <taxon>Eukaryota</taxon>
        <taxon>Fungi</taxon>
        <taxon>Dikarya</taxon>
        <taxon>Basidiomycota</taxon>
        <taxon>Pucciniomycotina</taxon>
        <taxon>Microbotryomycetes</taxon>
        <taxon>Leucosporidiales</taxon>
        <taxon>Leucosporidium</taxon>
    </lineage>
</organism>
<evidence type="ECO:0000313" key="2">
    <source>
        <dbReference type="EMBL" id="ORY75385.1"/>
    </source>
</evidence>
<proteinExistence type="predicted"/>
<reference evidence="2 3" key="1">
    <citation type="submission" date="2016-07" db="EMBL/GenBank/DDBJ databases">
        <title>Pervasive Adenine N6-methylation of Active Genes in Fungi.</title>
        <authorList>
            <consortium name="DOE Joint Genome Institute"/>
            <person name="Mondo S.J."/>
            <person name="Dannebaum R.O."/>
            <person name="Kuo R.C."/>
            <person name="Labutti K."/>
            <person name="Haridas S."/>
            <person name="Kuo A."/>
            <person name="Salamov A."/>
            <person name="Ahrendt S.R."/>
            <person name="Lipzen A."/>
            <person name="Sullivan W."/>
            <person name="Andreopoulos W.B."/>
            <person name="Clum A."/>
            <person name="Lindquist E."/>
            <person name="Daum C."/>
            <person name="Ramamoorthy G.K."/>
            <person name="Gryganskyi A."/>
            <person name="Culley D."/>
            <person name="Magnuson J.K."/>
            <person name="James T.Y."/>
            <person name="O'Malley M.A."/>
            <person name="Stajich J.E."/>
            <person name="Spatafora J.W."/>
            <person name="Visel A."/>
            <person name="Grigoriev I.V."/>
        </authorList>
    </citation>
    <scope>NUCLEOTIDE SEQUENCE [LARGE SCALE GENOMIC DNA]</scope>
    <source>
        <strain evidence="2 3">62-1032</strain>
    </source>
</reference>
<feature type="domain" description="BTB" evidence="1">
    <location>
        <begin position="18"/>
        <end position="81"/>
    </location>
</feature>
<evidence type="ECO:0000259" key="1">
    <source>
        <dbReference type="PROSITE" id="PS50097"/>
    </source>
</evidence>
<dbReference type="Gene3D" id="3.30.710.10">
    <property type="entry name" value="Potassium Channel Kv1.1, Chain A"/>
    <property type="match status" value="1"/>
</dbReference>
<dbReference type="AlphaFoldDB" id="A0A1Y2EX39"/>
<dbReference type="SUPFAM" id="SSF54695">
    <property type="entry name" value="POZ domain"/>
    <property type="match status" value="1"/>
</dbReference>
<dbReference type="Pfam" id="PF00651">
    <property type="entry name" value="BTB"/>
    <property type="match status" value="1"/>
</dbReference>
<name>A0A1Y2EX39_9BASI</name>
<dbReference type="OrthoDB" id="3184970at2759"/>
<evidence type="ECO:0000313" key="3">
    <source>
        <dbReference type="Proteomes" id="UP000193467"/>
    </source>
</evidence>
<dbReference type="PROSITE" id="PS50097">
    <property type="entry name" value="BTB"/>
    <property type="match status" value="1"/>
</dbReference>
<dbReference type="InterPro" id="IPR000210">
    <property type="entry name" value="BTB/POZ_dom"/>
</dbReference>
<comment type="caution">
    <text evidence="2">The sequence shown here is derived from an EMBL/GenBank/DDBJ whole genome shotgun (WGS) entry which is preliminary data.</text>
</comment>
<dbReference type="InterPro" id="IPR011333">
    <property type="entry name" value="SKP1/BTB/POZ_sf"/>
</dbReference>
<accession>A0A1Y2EX39</accession>